<keyword evidence="2" id="KW-1185">Reference proteome</keyword>
<reference evidence="1" key="1">
    <citation type="submission" date="2021-10" db="EMBL/GenBank/DDBJ databases">
        <title>Tamlana sargassums sp. nov., and Tamlana laminarinivorans sp. nov., two new bacteria isolated from the brown alga.</title>
        <authorList>
            <person name="Li J."/>
        </authorList>
    </citation>
    <scope>NUCLEOTIDE SEQUENCE</scope>
    <source>
        <strain evidence="1">62-3</strain>
    </source>
</reference>
<gene>
    <name evidence="1" type="ORF">LG651_02860</name>
</gene>
<sequence length="94" mass="10526">MSKNLIVLFFSVTLLCFIAAPTVLIILDDSADVSVIYNNFAEEEELSKIKLQCNNPHEETTRILALTSKIQTVYFSKKYPNPLVNLISPPPELG</sequence>
<evidence type="ECO:0000313" key="1">
    <source>
        <dbReference type="EMBL" id="MCB4807177.1"/>
    </source>
</evidence>
<evidence type="ECO:0000313" key="2">
    <source>
        <dbReference type="Proteomes" id="UP001139286"/>
    </source>
</evidence>
<dbReference type="EMBL" id="JAJAPX010000001">
    <property type="protein sequence ID" value="MCB4807177.1"/>
    <property type="molecule type" value="Genomic_DNA"/>
</dbReference>
<dbReference type="AlphaFoldDB" id="A0A9X1I4I5"/>
<organism evidence="1 2">
    <name type="scientific">Neotamlana sargassicola</name>
    <dbReference type="NCBI Taxonomy" id="2883125"/>
    <lineage>
        <taxon>Bacteria</taxon>
        <taxon>Pseudomonadati</taxon>
        <taxon>Bacteroidota</taxon>
        <taxon>Flavobacteriia</taxon>
        <taxon>Flavobacteriales</taxon>
        <taxon>Flavobacteriaceae</taxon>
        <taxon>Neotamlana</taxon>
    </lineage>
</organism>
<proteinExistence type="predicted"/>
<dbReference type="Proteomes" id="UP001139286">
    <property type="component" value="Unassembled WGS sequence"/>
</dbReference>
<accession>A0A9X1I4I5</accession>
<name>A0A9X1I4I5_9FLAO</name>
<protein>
    <submittedName>
        <fullName evidence="1">Uncharacterized protein</fullName>
    </submittedName>
</protein>
<dbReference type="RefSeq" id="WP_226694643.1">
    <property type="nucleotide sequence ID" value="NZ_JAJAPX010000001.1"/>
</dbReference>
<comment type="caution">
    <text evidence="1">The sequence shown here is derived from an EMBL/GenBank/DDBJ whole genome shotgun (WGS) entry which is preliminary data.</text>
</comment>